<name>A0A1B0BHX9_9MUSC</name>
<feature type="region of interest" description="Disordered" evidence="1">
    <location>
        <begin position="1"/>
        <end position="27"/>
    </location>
</feature>
<keyword evidence="3" id="KW-1185">Reference proteome</keyword>
<reference evidence="2" key="2">
    <citation type="submission" date="2020-05" db="UniProtKB">
        <authorList>
            <consortium name="EnsemblMetazoa"/>
        </authorList>
    </citation>
    <scope>IDENTIFICATION</scope>
    <source>
        <strain evidence="2">IAEA</strain>
    </source>
</reference>
<sequence length="360" mass="41594">MPTKKLGRFSSVKSSPKTKGLSKSARAARLRIKRKLRARSQASKSADTIGSLERGNRFSRMVKKDADEFEIRKSLKHYVVAELERLGHRTYYQRVFILARNAADAMPSSQGDEFVKFFQRKVKKIFAICEEKKTTPDNLTGLFICMDTYTYLMLEGAENMLADFFNELVTIADSTWDEAKIFLVENNVPKAYFKDFITFISPAININEKFPPSTITDANLMAMQHFKLIEKVQKVLEAVIGRGREKKEVEYFASLPPDPFNKLLPEVQRINLVLSCDKFYLDLKRFANDYFHFEVRRDEDSYFWPIENSYTPLDIFIRSSYDVNLTFSDYGKEEIKAVRGTVGSVESRKSSLKETNPQTE</sequence>
<dbReference type="EMBL" id="JXJN01014630">
    <property type="status" value="NOT_ANNOTATED_CDS"/>
    <property type="molecule type" value="Genomic_DNA"/>
</dbReference>
<evidence type="ECO:0000256" key="1">
    <source>
        <dbReference type="SAM" id="MobiDB-lite"/>
    </source>
</evidence>
<organism evidence="2 3">
    <name type="scientific">Glossina palpalis gambiensis</name>
    <dbReference type="NCBI Taxonomy" id="67801"/>
    <lineage>
        <taxon>Eukaryota</taxon>
        <taxon>Metazoa</taxon>
        <taxon>Ecdysozoa</taxon>
        <taxon>Arthropoda</taxon>
        <taxon>Hexapoda</taxon>
        <taxon>Insecta</taxon>
        <taxon>Pterygota</taxon>
        <taxon>Neoptera</taxon>
        <taxon>Endopterygota</taxon>
        <taxon>Diptera</taxon>
        <taxon>Brachycera</taxon>
        <taxon>Muscomorpha</taxon>
        <taxon>Hippoboscoidea</taxon>
        <taxon>Glossinidae</taxon>
        <taxon>Glossina</taxon>
    </lineage>
</organism>
<proteinExistence type="predicted"/>
<dbReference type="AlphaFoldDB" id="A0A1B0BHX9"/>
<dbReference type="VEuPathDB" id="VectorBase:GPPI030684"/>
<protein>
    <submittedName>
        <fullName evidence="2">Uncharacterized protein</fullName>
    </submittedName>
</protein>
<dbReference type="Proteomes" id="UP000092460">
    <property type="component" value="Unassembled WGS sequence"/>
</dbReference>
<accession>A0A1B0BHX9</accession>
<dbReference type="EnsemblMetazoa" id="GPPI030684-RA">
    <property type="protein sequence ID" value="GPPI030684-PA"/>
    <property type="gene ID" value="GPPI030684"/>
</dbReference>
<evidence type="ECO:0000313" key="2">
    <source>
        <dbReference type="EnsemblMetazoa" id="GPPI030684-PA"/>
    </source>
</evidence>
<reference evidence="3" key="1">
    <citation type="submission" date="2015-01" db="EMBL/GenBank/DDBJ databases">
        <authorList>
            <person name="Aksoy S."/>
            <person name="Warren W."/>
            <person name="Wilson R.K."/>
        </authorList>
    </citation>
    <scope>NUCLEOTIDE SEQUENCE [LARGE SCALE GENOMIC DNA]</scope>
    <source>
        <strain evidence="3">IAEA</strain>
    </source>
</reference>
<evidence type="ECO:0000313" key="3">
    <source>
        <dbReference type="Proteomes" id="UP000092460"/>
    </source>
</evidence>